<sequence length="294" mass="30918">MESLYALLPEALSLSEALRLLPLDCLQVAFMRQALLAVLLLAPMTAALGVSVITFRMAFFSDAIGHSAFAGVAIGLLLSLDPLFTMPAFGVLVGLCIMAVRRGSLLSADTSIGIVFSAVVAFGLAVVSRAPGMSRSMTQFLYGDILTVSPAELGFLALLLPVLLVFAVVGFNRLLLVALNPVMARAHGVRVAIWQYAFAALLSLVVMLAVRAVGVLLVTALLIVPAATARHLARTAGGMFWWAQAVALFSGVSGLLLSAQPWLGTASGATIILVSCACFLLSALWARRQGHRRA</sequence>
<dbReference type="GO" id="GO:0055085">
    <property type="term" value="P:transmembrane transport"/>
    <property type="evidence" value="ECO:0007669"/>
    <property type="project" value="InterPro"/>
</dbReference>
<protein>
    <submittedName>
        <fullName evidence="8">Metal ABC transporter permease</fullName>
    </submittedName>
</protein>
<evidence type="ECO:0000256" key="6">
    <source>
        <dbReference type="RuleBase" id="RU003943"/>
    </source>
</evidence>
<dbReference type="Gene3D" id="1.10.3470.10">
    <property type="entry name" value="ABC transporter involved in vitamin B12 uptake, BtuC"/>
    <property type="match status" value="1"/>
</dbReference>
<dbReference type="GO" id="GO:0043190">
    <property type="term" value="C:ATP-binding cassette (ABC) transporter complex"/>
    <property type="evidence" value="ECO:0007669"/>
    <property type="project" value="InterPro"/>
</dbReference>
<feature type="transmembrane region" description="Helical" evidence="7">
    <location>
        <begin position="153"/>
        <end position="176"/>
    </location>
</feature>
<dbReference type="PANTHER" id="PTHR30477:SF0">
    <property type="entry name" value="METAL TRANSPORT SYSTEM MEMBRANE PROTEIN TM_0125-RELATED"/>
    <property type="match status" value="1"/>
</dbReference>
<dbReference type="GO" id="GO:0010043">
    <property type="term" value="P:response to zinc ion"/>
    <property type="evidence" value="ECO:0007669"/>
    <property type="project" value="TreeGrafter"/>
</dbReference>
<dbReference type="InterPro" id="IPR037294">
    <property type="entry name" value="ABC_BtuC-like"/>
</dbReference>
<dbReference type="Proteomes" id="UP000823821">
    <property type="component" value="Unassembled WGS sequence"/>
</dbReference>
<evidence type="ECO:0000256" key="3">
    <source>
        <dbReference type="ARBA" id="ARBA00022692"/>
    </source>
</evidence>
<dbReference type="EMBL" id="DWZD01000053">
    <property type="protein sequence ID" value="HJA79984.1"/>
    <property type="molecule type" value="Genomic_DNA"/>
</dbReference>
<feature type="transmembrane region" description="Helical" evidence="7">
    <location>
        <begin position="265"/>
        <end position="286"/>
    </location>
</feature>
<reference evidence="8" key="2">
    <citation type="submission" date="2021-04" db="EMBL/GenBank/DDBJ databases">
        <authorList>
            <person name="Gilroy R."/>
        </authorList>
    </citation>
    <scope>NUCLEOTIDE SEQUENCE</scope>
    <source>
        <strain evidence="8">5032</strain>
    </source>
</reference>
<name>A0A9D2HQD4_9BACT</name>
<feature type="transmembrane region" description="Helical" evidence="7">
    <location>
        <begin position="34"/>
        <end position="55"/>
    </location>
</feature>
<dbReference type="AlphaFoldDB" id="A0A9D2HQD4"/>
<keyword evidence="6" id="KW-0813">Transport</keyword>
<feature type="transmembrane region" description="Helical" evidence="7">
    <location>
        <begin position="112"/>
        <end position="132"/>
    </location>
</feature>
<comment type="similarity">
    <text evidence="2 6">Belongs to the ABC-3 integral membrane protein family.</text>
</comment>
<keyword evidence="5 7" id="KW-0472">Membrane</keyword>
<dbReference type="Pfam" id="PF00950">
    <property type="entry name" value="ABC-3"/>
    <property type="match status" value="1"/>
</dbReference>
<organism evidence="8 9">
    <name type="scientific">Candidatus Desulfovibrio intestinavium</name>
    <dbReference type="NCBI Taxonomy" id="2838534"/>
    <lineage>
        <taxon>Bacteria</taxon>
        <taxon>Pseudomonadati</taxon>
        <taxon>Thermodesulfobacteriota</taxon>
        <taxon>Desulfovibrionia</taxon>
        <taxon>Desulfovibrionales</taxon>
        <taxon>Desulfovibrionaceae</taxon>
        <taxon>Desulfovibrio</taxon>
    </lineage>
</organism>
<evidence type="ECO:0000313" key="8">
    <source>
        <dbReference type="EMBL" id="HJA79984.1"/>
    </source>
</evidence>
<feature type="transmembrane region" description="Helical" evidence="7">
    <location>
        <begin position="239"/>
        <end position="259"/>
    </location>
</feature>
<feature type="transmembrane region" description="Helical" evidence="7">
    <location>
        <begin position="67"/>
        <end position="100"/>
    </location>
</feature>
<accession>A0A9D2HQD4</accession>
<reference evidence="8" key="1">
    <citation type="journal article" date="2021" name="PeerJ">
        <title>Extensive microbial diversity within the chicken gut microbiome revealed by metagenomics and culture.</title>
        <authorList>
            <person name="Gilroy R."/>
            <person name="Ravi A."/>
            <person name="Getino M."/>
            <person name="Pursley I."/>
            <person name="Horton D.L."/>
            <person name="Alikhan N.F."/>
            <person name="Baker D."/>
            <person name="Gharbi K."/>
            <person name="Hall N."/>
            <person name="Watson M."/>
            <person name="Adriaenssens E.M."/>
            <person name="Foster-Nyarko E."/>
            <person name="Jarju S."/>
            <person name="Secka A."/>
            <person name="Antonio M."/>
            <person name="Oren A."/>
            <person name="Chaudhuri R.R."/>
            <person name="La Ragione R."/>
            <person name="Hildebrand F."/>
            <person name="Pallen M.J."/>
        </authorList>
    </citation>
    <scope>NUCLEOTIDE SEQUENCE</scope>
    <source>
        <strain evidence="8">5032</strain>
    </source>
</reference>
<evidence type="ECO:0000256" key="1">
    <source>
        <dbReference type="ARBA" id="ARBA00004141"/>
    </source>
</evidence>
<evidence type="ECO:0000256" key="7">
    <source>
        <dbReference type="SAM" id="Phobius"/>
    </source>
</evidence>
<dbReference type="InterPro" id="IPR001626">
    <property type="entry name" value="ABC_TroCD"/>
</dbReference>
<evidence type="ECO:0000256" key="5">
    <source>
        <dbReference type="ARBA" id="ARBA00023136"/>
    </source>
</evidence>
<dbReference type="PANTHER" id="PTHR30477">
    <property type="entry name" value="ABC-TRANSPORTER METAL-BINDING PROTEIN"/>
    <property type="match status" value="1"/>
</dbReference>
<comment type="subcellular location">
    <subcellularLocation>
        <location evidence="6">Cell membrane</location>
        <topology evidence="6">Multi-pass membrane protein</topology>
    </subcellularLocation>
    <subcellularLocation>
        <location evidence="1">Membrane</location>
        <topology evidence="1">Multi-pass membrane protein</topology>
    </subcellularLocation>
</comment>
<comment type="caution">
    <text evidence="8">The sequence shown here is derived from an EMBL/GenBank/DDBJ whole genome shotgun (WGS) entry which is preliminary data.</text>
</comment>
<dbReference type="SUPFAM" id="SSF81345">
    <property type="entry name" value="ABC transporter involved in vitamin B12 uptake, BtuC"/>
    <property type="match status" value="1"/>
</dbReference>
<proteinExistence type="inferred from homology"/>
<evidence type="ECO:0000256" key="4">
    <source>
        <dbReference type="ARBA" id="ARBA00022989"/>
    </source>
</evidence>
<evidence type="ECO:0000256" key="2">
    <source>
        <dbReference type="ARBA" id="ARBA00008034"/>
    </source>
</evidence>
<feature type="transmembrane region" description="Helical" evidence="7">
    <location>
        <begin position="196"/>
        <end position="227"/>
    </location>
</feature>
<keyword evidence="4 7" id="KW-1133">Transmembrane helix</keyword>
<evidence type="ECO:0000313" key="9">
    <source>
        <dbReference type="Proteomes" id="UP000823821"/>
    </source>
</evidence>
<keyword evidence="3 6" id="KW-0812">Transmembrane</keyword>
<gene>
    <name evidence="8" type="ORF">H9784_10555</name>
</gene>